<protein>
    <submittedName>
        <fullName evidence="1">Uncharacterized protein</fullName>
    </submittedName>
</protein>
<name>A0A2T9J9G7_9CAUL</name>
<evidence type="ECO:0000313" key="1">
    <source>
        <dbReference type="EMBL" id="PVM78488.1"/>
    </source>
</evidence>
<reference evidence="1 2" key="1">
    <citation type="submission" date="2018-04" db="EMBL/GenBank/DDBJ databases">
        <title>The genome sequence of Caulobacter sp. 736.</title>
        <authorList>
            <person name="Gao J."/>
            <person name="Sun J."/>
        </authorList>
    </citation>
    <scope>NUCLEOTIDE SEQUENCE [LARGE SCALE GENOMIC DNA]</scope>
    <source>
        <strain evidence="1 2">736</strain>
    </source>
</reference>
<comment type="caution">
    <text evidence="1">The sequence shown here is derived from an EMBL/GenBank/DDBJ whole genome shotgun (WGS) entry which is preliminary data.</text>
</comment>
<accession>A0A2T9J9G7</accession>
<proteinExistence type="predicted"/>
<sequence length="269" mass="28264">MTTTATATATNDNLLAEVSTIMQPLANHWPGNAEVGAWDFGFSVNGKPISVQPENSSQVYDYFQIELVGQSSLATIGNRAPAGYGLYVTYEAPTEPPAGLQLIAAKPDTTVASTTYDDTISWTATGSFGFSSDGGISVSFGGSKTMTHSTSTTVSDLQILNRSHVGPSAIGHWEYIVAAGSLEAQGATPLLAQMLLCRPHSADPLQIQVEVFAYFNNKGLSDNLNWTGLSQAVTGFNGDNLPPLENGNARIAMQYTLTIDAPPAPTAAS</sequence>
<evidence type="ECO:0000313" key="2">
    <source>
        <dbReference type="Proteomes" id="UP000244913"/>
    </source>
</evidence>
<dbReference type="Proteomes" id="UP000244913">
    <property type="component" value="Unassembled WGS sequence"/>
</dbReference>
<keyword evidence="2" id="KW-1185">Reference proteome</keyword>
<dbReference type="AlphaFoldDB" id="A0A2T9J9G7"/>
<dbReference type="EMBL" id="QDKP01000047">
    <property type="protein sequence ID" value="PVM78488.1"/>
    <property type="molecule type" value="Genomic_DNA"/>
</dbReference>
<gene>
    <name evidence="1" type="ORF">DDF65_15710</name>
</gene>
<organism evidence="1 2">
    <name type="scientific">Caulobacter radicis</name>
    <dbReference type="NCBI Taxonomy" id="2172650"/>
    <lineage>
        <taxon>Bacteria</taxon>
        <taxon>Pseudomonadati</taxon>
        <taxon>Pseudomonadota</taxon>
        <taxon>Alphaproteobacteria</taxon>
        <taxon>Caulobacterales</taxon>
        <taxon>Caulobacteraceae</taxon>
        <taxon>Caulobacter</taxon>
    </lineage>
</organism>